<dbReference type="InterPro" id="IPR034457">
    <property type="entry name" value="Organic_radical-activating"/>
</dbReference>
<dbReference type="Proteomes" id="UP000000719">
    <property type="component" value="Chromosome"/>
</dbReference>
<keyword evidence="11" id="KW-1185">Reference proteome</keyword>
<dbReference type="Gene3D" id="3.20.20.70">
    <property type="entry name" value="Aldolase class I"/>
    <property type="match status" value="1"/>
</dbReference>
<evidence type="ECO:0000256" key="3">
    <source>
        <dbReference type="ARBA" id="ARBA00022485"/>
    </source>
</evidence>
<keyword evidence="8" id="KW-0411">Iron-sulfur</keyword>
<evidence type="ECO:0000256" key="5">
    <source>
        <dbReference type="ARBA" id="ARBA00022723"/>
    </source>
</evidence>
<reference evidence="10 11" key="1">
    <citation type="journal article" date="2009" name="PLoS ONE">
        <title>Genome analysis of the anaerobic thermohalophilic bacterium Halothermothrix orenii.</title>
        <authorList>
            <person name="Mavromatis K."/>
            <person name="Ivanova N."/>
            <person name="Anderson I."/>
            <person name="Lykidis A."/>
            <person name="Hooper S.D."/>
            <person name="Sun H."/>
            <person name="Kunin V."/>
            <person name="Lapidus A."/>
            <person name="Hugenholtz P."/>
            <person name="Patel B."/>
            <person name="Kyrpides N.C."/>
        </authorList>
    </citation>
    <scope>NUCLEOTIDE SEQUENCE [LARGE SCALE GENOMIC DNA]</scope>
    <source>
        <strain evidence="11">H 168 / OCM 544 / DSM 9562</strain>
    </source>
</reference>
<dbReference type="Pfam" id="PF04055">
    <property type="entry name" value="Radical_SAM"/>
    <property type="match status" value="1"/>
</dbReference>
<organism evidence="10 11">
    <name type="scientific">Halothermothrix orenii (strain H 168 / OCM 544 / DSM 9562)</name>
    <dbReference type="NCBI Taxonomy" id="373903"/>
    <lineage>
        <taxon>Bacteria</taxon>
        <taxon>Bacillati</taxon>
        <taxon>Bacillota</taxon>
        <taxon>Clostridia</taxon>
        <taxon>Halanaerobiales</taxon>
        <taxon>Halothermotrichaceae</taxon>
        <taxon>Halothermothrix</taxon>
    </lineage>
</organism>
<dbReference type="SUPFAM" id="SSF102114">
    <property type="entry name" value="Radical SAM enzymes"/>
    <property type="match status" value="1"/>
</dbReference>
<comment type="similarity">
    <text evidence="2">Belongs to the organic radical-activating enzymes family.</text>
</comment>
<feature type="domain" description="Radical SAM core" evidence="9">
    <location>
        <begin position="13"/>
        <end position="230"/>
    </location>
</feature>
<dbReference type="GO" id="GO:0051539">
    <property type="term" value="F:4 iron, 4 sulfur cluster binding"/>
    <property type="evidence" value="ECO:0007669"/>
    <property type="project" value="UniProtKB-KW"/>
</dbReference>
<dbReference type="PANTHER" id="PTHR30352">
    <property type="entry name" value="PYRUVATE FORMATE-LYASE-ACTIVATING ENZYME"/>
    <property type="match status" value="1"/>
</dbReference>
<dbReference type="GO" id="GO:0046872">
    <property type="term" value="F:metal ion binding"/>
    <property type="evidence" value="ECO:0007669"/>
    <property type="project" value="UniProtKB-KW"/>
</dbReference>
<keyword evidence="5" id="KW-0479">Metal-binding</keyword>
<dbReference type="eggNOG" id="COG1180">
    <property type="taxonomic scope" value="Bacteria"/>
</dbReference>
<comment type="cofactor">
    <cofactor evidence="1">
        <name>[4Fe-4S] cluster</name>
        <dbReference type="ChEBI" id="CHEBI:49883"/>
    </cofactor>
</comment>
<proteinExistence type="inferred from homology"/>
<dbReference type="RefSeq" id="WP_012636042.1">
    <property type="nucleotide sequence ID" value="NC_011899.1"/>
</dbReference>
<evidence type="ECO:0000256" key="6">
    <source>
        <dbReference type="ARBA" id="ARBA00023002"/>
    </source>
</evidence>
<dbReference type="InterPro" id="IPR001989">
    <property type="entry name" value="Radical_activat_CS"/>
</dbReference>
<dbReference type="InterPro" id="IPR058240">
    <property type="entry name" value="rSAM_sf"/>
</dbReference>
<dbReference type="PROSITE" id="PS51918">
    <property type="entry name" value="RADICAL_SAM"/>
    <property type="match status" value="1"/>
</dbReference>
<keyword evidence="6" id="KW-0560">Oxidoreductase</keyword>
<dbReference type="InterPro" id="IPR007197">
    <property type="entry name" value="rSAM"/>
</dbReference>
<protein>
    <submittedName>
        <fullName evidence="10">Anaerobic ribonucleoside-triphosphate reductase activating protein</fullName>
    </submittedName>
</protein>
<dbReference type="EMBL" id="CP001098">
    <property type="protein sequence ID" value="ACL69857.1"/>
    <property type="molecule type" value="Genomic_DNA"/>
</dbReference>
<dbReference type="PROSITE" id="PS01087">
    <property type="entry name" value="RADICAL_ACTIVATING"/>
    <property type="match status" value="1"/>
</dbReference>
<sequence length="231" mass="26258">MKIAGLQKTSLIDYPEKISTVVFTYGCNLRCPYCHNSGLVKNNNKNIDFISLDLLFEFLRRRKKLIDGVCITGGEPTLQTGLEPFIRKIKKMGFKIKLDTNGTKPDLINKLVKENLIDYIAMDIKAPFSRYGLLAGSSKYNNQIKESINILLNSNIDYEFRTTVIPGYHTENDLIKIAELIKGAGRYFIQNFKPHNTLDSAFKSKKGFPPHVLEDFKSKISPYISNVGIRN</sequence>
<dbReference type="AlphaFoldDB" id="B8CX38"/>
<evidence type="ECO:0000259" key="9">
    <source>
        <dbReference type="PROSITE" id="PS51918"/>
    </source>
</evidence>
<keyword evidence="7" id="KW-0408">Iron</keyword>
<dbReference type="SFLD" id="SFLDG01067">
    <property type="entry name" value="SPASM/twitch_domain_containing"/>
    <property type="match status" value="1"/>
</dbReference>
<name>B8CX38_HALOH</name>
<dbReference type="PANTHER" id="PTHR30352:SF13">
    <property type="entry name" value="GLYCYL-RADICAL ENZYME ACTIVATING ENZYME YJJW-RELATED"/>
    <property type="match status" value="1"/>
</dbReference>
<keyword evidence="4" id="KW-0949">S-adenosyl-L-methionine</keyword>
<evidence type="ECO:0000256" key="4">
    <source>
        <dbReference type="ARBA" id="ARBA00022691"/>
    </source>
</evidence>
<dbReference type="InterPro" id="IPR013785">
    <property type="entry name" value="Aldolase_TIM"/>
</dbReference>
<evidence type="ECO:0000256" key="7">
    <source>
        <dbReference type="ARBA" id="ARBA00023004"/>
    </source>
</evidence>
<gene>
    <name evidence="10" type="ordered locus">Hore_11040</name>
</gene>
<evidence type="ECO:0000256" key="8">
    <source>
        <dbReference type="ARBA" id="ARBA00023014"/>
    </source>
</evidence>
<accession>B8CX38</accession>
<dbReference type="HOGENOM" id="CLU_078147_2_1_9"/>
<evidence type="ECO:0000313" key="10">
    <source>
        <dbReference type="EMBL" id="ACL69857.1"/>
    </source>
</evidence>
<dbReference type="SMART" id="SM00729">
    <property type="entry name" value="Elp3"/>
    <property type="match status" value="1"/>
</dbReference>
<dbReference type="CDD" id="cd01335">
    <property type="entry name" value="Radical_SAM"/>
    <property type="match status" value="1"/>
</dbReference>
<evidence type="ECO:0000313" key="11">
    <source>
        <dbReference type="Proteomes" id="UP000000719"/>
    </source>
</evidence>
<dbReference type="KEGG" id="hor:Hore_11040"/>
<dbReference type="STRING" id="373903.Hore_11040"/>
<dbReference type="SFLD" id="SFLDG01094">
    <property type="entry name" value="Uncharacterised_Radical_SAM_Su"/>
    <property type="match status" value="1"/>
</dbReference>
<dbReference type="InterPro" id="IPR012840">
    <property type="entry name" value="NrdG2"/>
</dbReference>
<evidence type="ECO:0000256" key="1">
    <source>
        <dbReference type="ARBA" id="ARBA00001966"/>
    </source>
</evidence>
<keyword evidence="3" id="KW-0004">4Fe-4S</keyword>
<dbReference type="SFLD" id="SFLDS00029">
    <property type="entry name" value="Radical_SAM"/>
    <property type="match status" value="1"/>
</dbReference>
<dbReference type="GO" id="GO:0016491">
    <property type="term" value="F:oxidoreductase activity"/>
    <property type="evidence" value="ECO:0007669"/>
    <property type="project" value="UniProtKB-KW"/>
</dbReference>
<dbReference type="OrthoDB" id="9782387at2"/>
<dbReference type="InterPro" id="IPR006638">
    <property type="entry name" value="Elp3/MiaA/NifB-like_rSAM"/>
</dbReference>
<dbReference type="NCBIfam" id="TIGR02495">
    <property type="entry name" value="NrdG2"/>
    <property type="match status" value="1"/>
</dbReference>
<evidence type="ECO:0000256" key="2">
    <source>
        <dbReference type="ARBA" id="ARBA00009777"/>
    </source>
</evidence>